<dbReference type="InterPro" id="IPR001254">
    <property type="entry name" value="Trypsin_dom"/>
</dbReference>
<reference evidence="2 3" key="1">
    <citation type="submission" date="2017-03" db="EMBL/GenBank/DDBJ databases">
        <title>Genome of the blue death feigning beetle - Asbolus verrucosus.</title>
        <authorList>
            <person name="Rider S.D."/>
        </authorList>
    </citation>
    <scope>NUCLEOTIDE SEQUENCE [LARGE SCALE GENOMIC DNA]</scope>
    <source>
        <strain evidence="2">Butters</strain>
        <tissue evidence="2">Head and leg muscle</tissue>
    </source>
</reference>
<dbReference type="OrthoDB" id="6704066at2759"/>
<dbReference type="Proteomes" id="UP000292052">
    <property type="component" value="Unassembled WGS sequence"/>
</dbReference>
<dbReference type="GO" id="GO:0004252">
    <property type="term" value="F:serine-type endopeptidase activity"/>
    <property type="evidence" value="ECO:0007669"/>
    <property type="project" value="InterPro"/>
</dbReference>
<comment type="caution">
    <text evidence="2">The sequence shown here is derived from an EMBL/GenBank/DDBJ whole genome shotgun (WGS) entry which is preliminary data.</text>
</comment>
<sequence length="51" mass="5491">GDSGGPLVVNGELVGLVSFGRTVRGNKKTTIFSRVKNFLDFVEDVVPHFAN</sequence>
<dbReference type="EMBL" id="QDEB01071449">
    <property type="protein sequence ID" value="RZC35388.1"/>
    <property type="molecule type" value="Genomic_DNA"/>
</dbReference>
<name>A0A482VSN9_ASBVE</name>
<dbReference type="InterPro" id="IPR009003">
    <property type="entry name" value="Peptidase_S1_PA"/>
</dbReference>
<gene>
    <name evidence="2" type="ORF">BDFB_013752</name>
</gene>
<dbReference type="SUPFAM" id="SSF50494">
    <property type="entry name" value="Trypsin-like serine proteases"/>
    <property type="match status" value="1"/>
</dbReference>
<dbReference type="Gene3D" id="2.40.10.10">
    <property type="entry name" value="Trypsin-like serine proteases"/>
    <property type="match status" value="1"/>
</dbReference>
<protein>
    <submittedName>
        <fullName evidence="2">Trypsin domain containing protein</fullName>
    </submittedName>
</protein>
<feature type="domain" description="Peptidase S1" evidence="1">
    <location>
        <begin position="1"/>
        <end position="42"/>
    </location>
</feature>
<dbReference type="InterPro" id="IPR043504">
    <property type="entry name" value="Peptidase_S1_PA_chymotrypsin"/>
</dbReference>
<dbReference type="Pfam" id="PF00089">
    <property type="entry name" value="Trypsin"/>
    <property type="match status" value="1"/>
</dbReference>
<dbReference type="AlphaFoldDB" id="A0A482VSN9"/>
<dbReference type="GO" id="GO:0006508">
    <property type="term" value="P:proteolysis"/>
    <property type="evidence" value="ECO:0007669"/>
    <property type="project" value="InterPro"/>
</dbReference>
<dbReference type="STRING" id="1661398.A0A482VSN9"/>
<accession>A0A482VSN9</accession>
<evidence type="ECO:0000313" key="3">
    <source>
        <dbReference type="Proteomes" id="UP000292052"/>
    </source>
</evidence>
<organism evidence="2 3">
    <name type="scientific">Asbolus verrucosus</name>
    <name type="common">Desert ironclad beetle</name>
    <dbReference type="NCBI Taxonomy" id="1661398"/>
    <lineage>
        <taxon>Eukaryota</taxon>
        <taxon>Metazoa</taxon>
        <taxon>Ecdysozoa</taxon>
        <taxon>Arthropoda</taxon>
        <taxon>Hexapoda</taxon>
        <taxon>Insecta</taxon>
        <taxon>Pterygota</taxon>
        <taxon>Neoptera</taxon>
        <taxon>Endopterygota</taxon>
        <taxon>Coleoptera</taxon>
        <taxon>Polyphaga</taxon>
        <taxon>Cucujiformia</taxon>
        <taxon>Tenebrionidae</taxon>
        <taxon>Pimeliinae</taxon>
        <taxon>Asbolus</taxon>
    </lineage>
</organism>
<keyword evidence="3" id="KW-1185">Reference proteome</keyword>
<evidence type="ECO:0000259" key="1">
    <source>
        <dbReference type="Pfam" id="PF00089"/>
    </source>
</evidence>
<feature type="non-terminal residue" evidence="2">
    <location>
        <position position="1"/>
    </location>
</feature>
<evidence type="ECO:0000313" key="2">
    <source>
        <dbReference type="EMBL" id="RZC35388.1"/>
    </source>
</evidence>
<proteinExistence type="predicted"/>